<name>A0A0B0II47_9BACI</name>
<dbReference type="InterPro" id="IPR043128">
    <property type="entry name" value="Rev_trsase/Diguanyl_cyclase"/>
</dbReference>
<dbReference type="SMART" id="SM00065">
    <property type="entry name" value="GAF"/>
    <property type="match status" value="1"/>
</dbReference>
<feature type="transmembrane region" description="Helical" evidence="1">
    <location>
        <begin position="7"/>
        <end position="26"/>
    </location>
</feature>
<comment type="caution">
    <text evidence="3">The sequence shown here is derived from an EMBL/GenBank/DDBJ whole genome shotgun (WGS) entry which is preliminary data.</text>
</comment>
<dbReference type="PANTHER" id="PTHR45138:SF9">
    <property type="entry name" value="DIGUANYLATE CYCLASE DGCM-RELATED"/>
    <property type="match status" value="1"/>
</dbReference>
<dbReference type="InterPro" id="IPR029787">
    <property type="entry name" value="Nucleotide_cyclase"/>
</dbReference>
<dbReference type="SMART" id="SM00267">
    <property type="entry name" value="GGDEF"/>
    <property type="match status" value="1"/>
</dbReference>
<dbReference type="GO" id="GO:0052621">
    <property type="term" value="F:diguanylate cyclase activity"/>
    <property type="evidence" value="ECO:0007669"/>
    <property type="project" value="TreeGrafter"/>
</dbReference>
<proteinExistence type="predicted"/>
<dbReference type="AlphaFoldDB" id="A0A0B0II47"/>
<keyword evidence="4" id="KW-1185">Reference proteome</keyword>
<feature type="transmembrane region" description="Helical" evidence="1">
    <location>
        <begin position="67"/>
        <end position="92"/>
    </location>
</feature>
<dbReference type="SUPFAM" id="SSF55073">
    <property type="entry name" value="Nucleotide cyclase"/>
    <property type="match status" value="1"/>
</dbReference>
<dbReference type="InterPro" id="IPR003018">
    <property type="entry name" value="GAF"/>
</dbReference>
<evidence type="ECO:0000313" key="4">
    <source>
        <dbReference type="Proteomes" id="UP000030832"/>
    </source>
</evidence>
<dbReference type="RefSeq" id="WP_034626978.1">
    <property type="nucleotide sequence ID" value="NZ_JRJU01000005.1"/>
</dbReference>
<dbReference type="PROSITE" id="PS50887">
    <property type="entry name" value="GGDEF"/>
    <property type="match status" value="1"/>
</dbReference>
<dbReference type="InterPro" id="IPR000160">
    <property type="entry name" value="GGDEF_dom"/>
</dbReference>
<dbReference type="Gene3D" id="3.30.450.40">
    <property type="match status" value="1"/>
</dbReference>
<dbReference type="PANTHER" id="PTHR45138">
    <property type="entry name" value="REGULATORY COMPONENTS OF SENSORY TRANSDUCTION SYSTEM"/>
    <property type="match status" value="1"/>
</dbReference>
<dbReference type="CDD" id="cd01949">
    <property type="entry name" value="GGDEF"/>
    <property type="match status" value="1"/>
</dbReference>
<dbReference type="OrthoDB" id="9759607at2"/>
<evidence type="ECO:0000259" key="2">
    <source>
        <dbReference type="PROSITE" id="PS50887"/>
    </source>
</evidence>
<keyword evidence="1" id="KW-1133">Transmembrane helix</keyword>
<dbReference type="NCBIfam" id="TIGR00254">
    <property type="entry name" value="GGDEF"/>
    <property type="match status" value="1"/>
</dbReference>
<feature type="transmembrane region" description="Helical" evidence="1">
    <location>
        <begin position="38"/>
        <end position="55"/>
    </location>
</feature>
<dbReference type="Proteomes" id="UP000030832">
    <property type="component" value="Unassembled WGS sequence"/>
</dbReference>
<protein>
    <recommendedName>
        <fullName evidence="2">GGDEF domain-containing protein</fullName>
    </recommendedName>
</protein>
<feature type="transmembrane region" description="Helical" evidence="1">
    <location>
        <begin position="176"/>
        <end position="197"/>
    </location>
</feature>
<evidence type="ECO:0000313" key="3">
    <source>
        <dbReference type="EMBL" id="KHF40955.1"/>
    </source>
</evidence>
<evidence type="ECO:0000256" key="1">
    <source>
        <dbReference type="SAM" id="Phobius"/>
    </source>
</evidence>
<gene>
    <name evidence="3" type="ORF">LQ50_06085</name>
</gene>
<reference evidence="3 4" key="1">
    <citation type="submission" date="2014-09" db="EMBL/GenBank/DDBJ databases">
        <title>Genome sequencing and annotation of Bacillus Okhensis strain Kh10-101T.</title>
        <authorList>
            <person name="Prakash J.S."/>
        </authorList>
    </citation>
    <scope>NUCLEOTIDE SEQUENCE [LARGE SCALE GENOMIC DNA]</scope>
    <source>
        <strain evidence="4">Kh10-101T</strain>
    </source>
</reference>
<feature type="domain" description="GGDEF" evidence="2">
    <location>
        <begin position="419"/>
        <end position="567"/>
    </location>
</feature>
<dbReference type="SUPFAM" id="SSF55781">
    <property type="entry name" value="GAF domain-like"/>
    <property type="match status" value="1"/>
</dbReference>
<feature type="transmembrane region" description="Helical" evidence="1">
    <location>
        <begin position="104"/>
        <end position="124"/>
    </location>
</feature>
<dbReference type="Gene3D" id="3.30.70.270">
    <property type="match status" value="1"/>
</dbReference>
<feature type="transmembrane region" description="Helical" evidence="1">
    <location>
        <begin position="203"/>
        <end position="222"/>
    </location>
</feature>
<dbReference type="FunFam" id="3.30.70.270:FF:000001">
    <property type="entry name" value="Diguanylate cyclase domain protein"/>
    <property type="match status" value="1"/>
</dbReference>
<feature type="transmembrane region" description="Helical" evidence="1">
    <location>
        <begin position="144"/>
        <end position="164"/>
    </location>
</feature>
<dbReference type="EMBL" id="JRJU01000005">
    <property type="protein sequence ID" value="KHF40955.1"/>
    <property type="molecule type" value="Genomic_DNA"/>
</dbReference>
<keyword evidence="1" id="KW-0812">Transmembrane</keyword>
<dbReference type="eggNOG" id="COG3706">
    <property type="taxonomic scope" value="Bacteria"/>
</dbReference>
<keyword evidence="1" id="KW-0472">Membrane</keyword>
<accession>A0A0B0II47</accession>
<dbReference type="InterPro" id="IPR050469">
    <property type="entry name" value="Diguanylate_Cyclase"/>
</dbReference>
<dbReference type="Pfam" id="PF00990">
    <property type="entry name" value="GGDEF"/>
    <property type="match status" value="1"/>
</dbReference>
<sequence>MTRKKEQFIWMVWFLLMVFLLIFLIQREAFLMFQFPQVWAFLALVVLASFFPIHYRNHTLTSFQWGTLAIFIYYGFSLEVFVTQIALLVVLVVSGLKRKELYRIPINSIIFLLTSIAAASVFYLVGGQVGEVFSLIRHGHALVLYAATFLFANHFFIFATRKYLFGIKKQHFIKGLWMEGTAAGILLPLVIILVVLYAEIGTLAILLSGIIFVGISIVFKVYNSTKRINHLLKKVTEFGYELSSSRSVDELMTKVRERLDEFLNWDHLYLYDVKDDHLSLIYMDQKDSAPVPLELKKGDHFSMKVLKTKELALAEERQQWLITGKELPLDLQSILAIPLKNRQDIKRVITIASKQKKGFLPHQIMVVEIIANMLSVAIETVQNLEKTKRESYHCPLTSLYNLRYFEEVLKETILENQEDTLSLILLDLDHFKRINDTYGHQSGNDVLCEVARRLVDVVPRDVTVARYGGEEFVLLLPKRNEAEAYEIGLALQEKLKGTPILIKSDLKSENQTKFVTVTASIGVASSELIDEHEDNMMDAFSLIRRADRAMYNGAKQKGRDRVATYSEVKNTKEAAT</sequence>
<dbReference type="InterPro" id="IPR029016">
    <property type="entry name" value="GAF-like_dom_sf"/>
</dbReference>
<dbReference type="STRING" id="333138.LQ50_06085"/>
<organism evidence="3 4">
    <name type="scientific">Halalkalibacter okhensis</name>
    <dbReference type="NCBI Taxonomy" id="333138"/>
    <lineage>
        <taxon>Bacteria</taxon>
        <taxon>Bacillati</taxon>
        <taxon>Bacillota</taxon>
        <taxon>Bacilli</taxon>
        <taxon>Bacillales</taxon>
        <taxon>Bacillaceae</taxon>
        <taxon>Halalkalibacter</taxon>
    </lineage>
</organism>